<proteinExistence type="predicted"/>
<sequence>MTDRGAILAFRRDRLGGRLRSMINAMRLAELVDAPLRILWPVGRYAQELAAPEEFFAPEFVEQYFVRDPDEIEALLSRAVPVLAETPLAEHAAKIASGGLLLVESAAGALPFGSTERAAAQAFIETSRKLPFSKRIRDAVDALVPEEGDRAVALHVRRGDLIEPGRWSRRYWPQKYVADEYYDVMIEADPTAPYLLFTDTPATAQRFAERHGVVAAASALDPSLSAAQRDVVELLAIARCDLVLAAATSAFSSAAALMGGARKCALPDDMPEALRQTAETRMLERVRTGPQAFLTLEDYGQAAHGAMDVLEANGHIEEARALQVGVVEAGHDVPHLTRGLVPDAIAAGNDALLLQVAAAARRNRPVRPTQFAKAASVKHVVRDEALAAIGFAGAEAEGDAVRSLARLIFLQHRLGPLDLLARRLAAPLGAGGYDCPPTTLLPYDEQQRLPRGIPALTAQLPALETRFLDGARPLNWQMAMTLDWGDLFFQGRTTLPPFALATMQSLPAHGPMAQSLVALSRPGGIGPEMEAALAEAGEALEPPERALLMKRLAQCALARGDEAAADEPLSIALKLSDHPAFHAFSAARDIGRGRRADALARLCAIQAPPFYVLWQLMKQLPPPERPAVRTRFLAAFDIADPAG</sequence>
<dbReference type="EMBL" id="FOJU01000005">
    <property type="protein sequence ID" value="SFB11650.1"/>
    <property type="molecule type" value="Genomic_DNA"/>
</dbReference>
<evidence type="ECO:0000313" key="2">
    <source>
        <dbReference type="Proteomes" id="UP000198796"/>
    </source>
</evidence>
<evidence type="ECO:0000313" key="1">
    <source>
        <dbReference type="EMBL" id="SFB11650.1"/>
    </source>
</evidence>
<accession>A0A1I0YGM8</accession>
<gene>
    <name evidence="1" type="ORF">SAMN05421688_2997</name>
</gene>
<dbReference type="RefSeq" id="WP_092066328.1">
    <property type="nucleotide sequence ID" value="NZ_FOJU01000005.1"/>
</dbReference>
<protein>
    <submittedName>
        <fullName evidence="1">Uncharacterized protein</fullName>
    </submittedName>
</protein>
<dbReference type="AlphaFoldDB" id="A0A1I0YGM8"/>
<dbReference type="STRING" id="871651.SAMN05421688_2997"/>
<keyword evidence="2" id="KW-1185">Reference proteome</keyword>
<name>A0A1I0YGM8_9RHOB</name>
<organism evidence="1 2">
    <name type="scientific">Poseidonocella pacifica</name>
    <dbReference type="NCBI Taxonomy" id="871651"/>
    <lineage>
        <taxon>Bacteria</taxon>
        <taxon>Pseudomonadati</taxon>
        <taxon>Pseudomonadota</taxon>
        <taxon>Alphaproteobacteria</taxon>
        <taxon>Rhodobacterales</taxon>
        <taxon>Roseobacteraceae</taxon>
        <taxon>Poseidonocella</taxon>
    </lineage>
</organism>
<dbReference type="OrthoDB" id="7060708at2"/>
<reference evidence="1 2" key="1">
    <citation type="submission" date="2016-10" db="EMBL/GenBank/DDBJ databases">
        <authorList>
            <person name="de Groot N.N."/>
        </authorList>
    </citation>
    <scope>NUCLEOTIDE SEQUENCE [LARGE SCALE GENOMIC DNA]</scope>
    <source>
        <strain evidence="1 2">DSM 29316</strain>
    </source>
</reference>
<dbReference type="Proteomes" id="UP000198796">
    <property type="component" value="Unassembled WGS sequence"/>
</dbReference>